<dbReference type="GO" id="GO:0016020">
    <property type="term" value="C:membrane"/>
    <property type="evidence" value="ECO:0007669"/>
    <property type="project" value="UniProtKB-SubCell"/>
</dbReference>
<proteinExistence type="predicted"/>
<keyword evidence="2 6" id="KW-0812">Transmembrane</keyword>
<feature type="compositionally biased region" description="Basic and acidic residues" evidence="5">
    <location>
        <begin position="304"/>
        <end position="358"/>
    </location>
</feature>
<evidence type="ECO:0000256" key="3">
    <source>
        <dbReference type="ARBA" id="ARBA00022989"/>
    </source>
</evidence>
<evidence type="ECO:0000256" key="7">
    <source>
        <dbReference type="SAM" id="SignalP"/>
    </source>
</evidence>
<dbReference type="AlphaFoldDB" id="A0AAD7V2N2"/>
<dbReference type="RefSeq" id="XP_058342421.1">
    <property type="nucleotide sequence ID" value="XM_058486835.1"/>
</dbReference>
<comment type="caution">
    <text evidence="8">The sequence shown here is derived from an EMBL/GenBank/DDBJ whole genome shotgun (WGS) entry which is preliminary data.</text>
</comment>
<dbReference type="GO" id="GO:0005783">
    <property type="term" value="C:endoplasmic reticulum"/>
    <property type="evidence" value="ECO:0007669"/>
    <property type="project" value="InterPro"/>
</dbReference>
<evidence type="ECO:0000256" key="4">
    <source>
        <dbReference type="ARBA" id="ARBA00023136"/>
    </source>
</evidence>
<feature type="signal peptide" evidence="7">
    <location>
        <begin position="1"/>
        <end position="22"/>
    </location>
</feature>
<dbReference type="PANTHER" id="PTHR12883:SF0">
    <property type="entry name" value="PAT COMPLEX SUBUNIT CCDC47"/>
    <property type="match status" value="1"/>
</dbReference>
<dbReference type="GO" id="GO:0032469">
    <property type="term" value="P:endoplasmic reticulum calcium ion homeostasis"/>
    <property type="evidence" value="ECO:0007669"/>
    <property type="project" value="InterPro"/>
</dbReference>
<reference evidence="8 9" key="1">
    <citation type="submission" date="2023-03" db="EMBL/GenBank/DDBJ databases">
        <title>Genome sequence of Lichtheimia ornata CBS 291.66.</title>
        <authorList>
            <person name="Mohabir J.T."/>
            <person name="Shea T.P."/>
            <person name="Kurbessoian T."/>
            <person name="Berby B."/>
            <person name="Fontaine J."/>
            <person name="Livny J."/>
            <person name="Gnirke A."/>
            <person name="Stajich J.E."/>
            <person name="Cuomo C.A."/>
        </authorList>
    </citation>
    <scope>NUCLEOTIDE SEQUENCE [LARGE SCALE GENOMIC DNA]</scope>
    <source>
        <strain evidence="8">CBS 291.66</strain>
    </source>
</reference>
<keyword evidence="7" id="KW-0732">Signal</keyword>
<dbReference type="EMBL" id="JARTCD010000031">
    <property type="protein sequence ID" value="KAJ8657508.1"/>
    <property type="molecule type" value="Genomic_DNA"/>
</dbReference>
<evidence type="ECO:0000256" key="1">
    <source>
        <dbReference type="ARBA" id="ARBA00004167"/>
    </source>
</evidence>
<evidence type="ECO:0000256" key="6">
    <source>
        <dbReference type="SAM" id="Phobius"/>
    </source>
</evidence>
<organism evidence="8 9">
    <name type="scientific">Lichtheimia ornata</name>
    <dbReference type="NCBI Taxonomy" id="688661"/>
    <lineage>
        <taxon>Eukaryota</taxon>
        <taxon>Fungi</taxon>
        <taxon>Fungi incertae sedis</taxon>
        <taxon>Mucoromycota</taxon>
        <taxon>Mucoromycotina</taxon>
        <taxon>Mucoromycetes</taxon>
        <taxon>Mucorales</taxon>
        <taxon>Lichtheimiaceae</taxon>
        <taxon>Lichtheimia</taxon>
    </lineage>
</organism>
<accession>A0AAD7V2N2</accession>
<evidence type="ECO:0000313" key="9">
    <source>
        <dbReference type="Proteomes" id="UP001234581"/>
    </source>
</evidence>
<feature type="region of interest" description="Disordered" evidence="5">
    <location>
        <begin position="304"/>
        <end position="367"/>
    </location>
</feature>
<feature type="transmembrane region" description="Helical" evidence="6">
    <location>
        <begin position="50"/>
        <end position="69"/>
    </location>
</feature>
<dbReference type="PANTHER" id="PTHR12883">
    <property type="entry name" value="ADIPOCYTE-SPECIFIC PROTEIN 4-RELATED"/>
    <property type="match status" value="1"/>
</dbReference>
<comment type="subcellular location">
    <subcellularLocation>
        <location evidence="1">Membrane</location>
        <topology evidence="1">Single-pass membrane protein</topology>
    </subcellularLocation>
</comment>
<name>A0AAD7V2N2_9FUNG</name>
<dbReference type="Pfam" id="PF07946">
    <property type="entry name" value="CCDC47"/>
    <property type="match status" value="1"/>
</dbReference>
<keyword evidence="4 6" id="KW-0472">Membrane</keyword>
<keyword evidence="9" id="KW-1185">Reference proteome</keyword>
<dbReference type="GeneID" id="83214220"/>
<dbReference type="InterPro" id="IPR012879">
    <property type="entry name" value="CCDC47"/>
</dbReference>
<feature type="chain" id="PRO_5041922088" description="DUF1682-domain-containing protein" evidence="7">
    <location>
        <begin position="23"/>
        <end position="367"/>
    </location>
</feature>
<keyword evidence="3 6" id="KW-1133">Transmembrane helix</keyword>
<evidence type="ECO:0000256" key="5">
    <source>
        <dbReference type="SAM" id="MobiDB-lite"/>
    </source>
</evidence>
<evidence type="ECO:0000256" key="2">
    <source>
        <dbReference type="ARBA" id="ARBA00022692"/>
    </source>
</evidence>
<evidence type="ECO:0000313" key="8">
    <source>
        <dbReference type="EMBL" id="KAJ8657508.1"/>
    </source>
</evidence>
<dbReference type="GO" id="GO:0005509">
    <property type="term" value="F:calcium ion binding"/>
    <property type="evidence" value="ECO:0007669"/>
    <property type="project" value="InterPro"/>
</dbReference>
<protein>
    <recommendedName>
        <fullName evidence="10">DUF1682-domain-containing protein</fullName>
    </recommendedName>
</protein>
<evidence type="ECO:0008006" key="10">
    <source>
        <dbReference type="Google" id="ProtNLM"/>
    </source>
</evidence>
<sequence>MAQRFTGTLLSLAAFACYSVMAQDDAPETAAPPSQEAPAPVVKPWTLEDFRVDMVLAASLVMFVIVLYAGSQMNTSKAKEWIGHHVEYLQSQFALVGDKADKTVLVKDGPSDYLLYVSGRRNVQYGHWWIKLKPRSDIVSWVINVVWTLIGFGVWETDRVEVNMTLDKEINGRYVLAVLPSNKAKEIRDARFDLKTFTKLADAPKLSSKYSVYSESQKLTEAVMNSHVCELINNAPDFQSLIISSMPDYEPERYKGDGDLRFELSFNISNQKEMVQLACELPDVLGGLTITPEIKNRLRKNREELEKKEAKRSAEERAEELAKKKADAKKAEAERIKNMSVAEQRKYDEKERARELKKMQKKRTKRM</sequence>
<dbReference type="Proteomes" id="UP001234581">
    <property type="component" value="Unassembled WGS sequence"/>
</dbReference>
<gene>
    <name evidence="8" type="ORF">O0I10_006810</name>
</gene>
<dbReference type="PROSITE" id="PS51257">
    <property type="entry name" value="PROKAR_LIPOPROTEIN"/>
    <property type="match status" value="1"/>
</dbReference>